<sequence>MEVFAVYSGPARVGLMVAVTVGMSLLAGCGDDEPPKPTAAQAEAMLKADIDWLVKLIHVKDVRVAVEGGRDIPCGEGKEKRSYAVAGADTSSIDGPVNTFNMLTGGLGRRGYMVVSVDWKTPGNELVKGESRVRITVDSSRKQHFELSGEARCLNRG</sequence>
<organism evidence="1 2">
    <name type="scientific">Streptosporangium fragile</name>
    <dbReference type="NCBI Taxonomy" id="46186"/>
    <lineage>
        <taxon>Bacteria</taxon>
        <taxon>Bacillati</taxon>
        <taxon>Actinomycetota</taxon>
        <taxon>Actinomycetes</taxon>
        <taxon>Streptosporangiales</taxon>
        <taxon>Streptosporangiaceae</taxon>
        <taxon>Streptosporangium</taxon>
    </lineage>
</organism>
<evidence type="ECO:0000313" key="2">
    <source>
        <dbReference type="Proteomes" id="UP001500831"/>
    </source>
</evidence>
<dbReference type="EMBL" id="BAAAVI010000030">
    <property type="protein sequence ID" value="GAA2880140.1"/>
    <property type="molecule type" value="Genomic_DNA"/>
</dbReference>
<protein>
    <recommendedName>
        <fullName evidence="3">Lipoprotein</fullName>
    </recommendedName>
</protein>
<accession>A0ABN3W0M8</accession>
<proteinExistence type="predicted"/>
<reference evidence="1 2" key="1">
    <citation type="journal article" date="2019" name="Int. J. Syst. Evol. Microbiol.">
        <title>The Global Catalogue of Microorganisms (GCM) 10K type strain sequencing project: providing services to taxonomists for standard genome sequencing and annotation.</title>
        <authorList>
            <consortium name="The Broad Institute Genomics Platform"/>
            <consortium name="The Broad Institute Genome Sequencing Center for Infectious Disease"/>
            <person name="Wu L."/>
            <person name="Ma J."/>
        </authorList>
    </citation>
    <scope>NUCLEOTIDE SEQUENCE [LARGE SCALE GENOMIC DNA]</scope>
    <source>
        <strain evidence="1 2">JCM 6242</strain>
    </source>
</reference>
<comment type="caution">
    <text evidence="1">The sequence shown here is derived from an EMBL/GenBank/DDBJ whole genome shotgun (WGS) entry which is preliminary data.</text>
</comment>
<keyword evidence="2" id="KW-1185">Reference proteome</keyword>
<evidence type="ECO:0000313" key="1">
    <source>
        <dbReference type="EMBL" id="GAA2880140.1"/>
    </source>
</evidence>
<name>A0ABN3W0M8_9ACTN</name>
<dbReference type="RefSeq" id="WP_344974227.1">
    <property type="nucleotide sequence ID" value="NZ_BAAAVI010000030.1"/>
</dbReference>
<evidence type="ECO:0008006" key="3">
    <source>
        <dbReference type="Google" id="ProtNLM"/>
    </source>
</evidence>
<dbReference type="Proteomes" id="UP001500831">
    <property type="component" value="Unassembled WGS sequence"/>
</dbReference>
<gene>
    <name evidence="1" type="ORF">GCM10010517_42650</name>
</gene>